<feature type="signal peptide" evidence="2">
    <location>
        <begin position="1"/>
        <end position="22"/>
    </location>
</feature>
<organism evidence="3 4">
    <name type="scientific">Cohnella endophytica</name>
    <dbReference type="NCBI Taxonomy" id="2419778"/>
    <lineage>
        <taxon>Bacteria</taxon>
        <taxon>Bacillati</taxon>
        <taxon>Bacillota</taxon>
        <taxon>Bacilli</taxon>
        <taxon>Bacillales</taxon>
        <taxon>Paenibacillaceae</taxon>
        <taxon>Cohnella</taxon>
    </lineage>
</organism>
<dbReference type="OrthoDB" id="1267107at2"/>
<dbReference type="RefSeq" id="WP_120979525.1">
    <property type="nucleotide sequence ID" value="NZ_RBZM01000011.1"/>
</dbReference>
<evidence type="ECO:0000256" key="1">
    <source>
        <dbReference type="SAM" id="MobiDB-lite"/>
    </source>
</evidence>
<feature type="chain" id="PRO_5019778585" evidence="2">
    <location>
        <begin position="23"/>
        <end position="235"/>
    </location>
</feature>
<keyword evidence="2" id="KW-0732">Signal</keyword>
<proteinExistence type="predicted"/>
<name>A0A494X9X9_9BACL</name>
<dbReference type="Proteomes" id="UP000282076">
    <property type="component" value="Unassembled WGS sequence"/>
</dbReference>
<evidence type="ECO:0000313" key="4">
    <source>
        <dbReference type="Proteomes" id="UP000282076"/>
    </source>
</evidence>
<comment type="caution">
    <text evidence="3">The sequence shown here is derived from an EMBL/GenBank/DDBJ whole genome shotgun (WGS) entry which is preliminary data.</text>
</comment>
<feature type="compositionally biased region" description="Polar residues" evidence="1">
    <location>
        <begin position="50"/>
        <end position="68"/>
    </location>
</feature>
<reference evidence="3 4" key="1">
    <citation type="submission" date="2018-10" db="EMBL/GenBank/DDBJ databases">
        <title>Cohnella sp. M2MS4P-1, whole genome shotgun sequence.</title>
        <authorList>
            <person name="Tuo L."/>
        </authorList>
    </citation>
    <scope>NUCLEOTIDE SEQUENCE [LARGE SCALE GENOMIC DNA]</scope>
    <source>
        <strain evidence="3 4">M2MS4P-1</strain>
    </source>
</reference>
<gene>
    <name evidence="3" type="ORF">D7Z26_23820</name>
</gene>
<dbReference type="PROSITE" id="PS51257">
    <property type="entry name" value="PROKAR_LIPOPROTEIN"/>
    <property type="match status" value="1"/>
</dbReference>
<protein>
    <submittedName>
        <fullName evidence="3">Uncharacterized protein</fullName>
    </submittedName>
</protein>
<sequence>MRRTYLLLVTALLALLLAGCGASSNNSNGTTDVPQSTKSATPSLGIEPTVTASNEASPSPNDQASTPEGDSAALKEAAVEVVGLLRERDLNSLLAWIDPNQGLRFSPSTHLNSDADLVYMPDKLPTFKDTSKLKWGIADGSGDAIELTFREYYEKFVYNKDFADAPDISVNKIVGKGNVEFNVAKIYPNASYVEFHFPGFDEKLDGMDWQSLVLVFVPEDTDWKLVAILHGQWTV</sequence>
<dbReference type="AlphaFoldDB" id="A0A494X9X9"/>
<dbReference type="EMBL" id="RBZM01000011">
    <property type="protein sequence ID" value="RKP47328.1"/>
    <property type="molecule type" value="Genomic_DNA"/>
</dbReference>
<accession>A0A494X9X9</accession>
<feature type="compositionally biased region" description="Polar residues" evidence="1">
    <location>
        <begin position="24"/>
        <end position="42"/>
    </location>
</feature>
<evidence type="ECO:0000256" key="2">
    <source>
        <dbReference type="SAM" id="SignalP"/>
    </source>
</evidence>
<evidence type="ECO:0000313" key="3">
    <source>
        <dbReference type="EMBL" id="RKP47328.1"/>
    </source>
</evidence>
<feature type="region of interest" description="Disordered" evidence="1">
    <location>
        <begin position="24"/>
        <end position="72"/>
    </location>
</feature>
<keyword evidence="4" id="KW-1185">Reference proteome</keyword>